<feature type="domain" description="HTH CENPB-type" evidence="2">
    <location>
        <begin position="1"/>
        <end position="54"/>
    </location>
</feature>
<evidence type="ECO:0000313" key="3">
    <source>
        <dbReference type="EMBL" id="PWW74062.1"/>
    </source>
</evidence>
<dbReference type="Proteomes" id="UP000246991">
    <property type="component" value="Unassembled WGS sequence"/>
</dbReference>
<dbReference type="EMBL" id="PYWC01000068">
    <property type="protein sequence ID" value="PWW74062.1"/>
    <property type="molecule type" value="Genomic_DNA"/>
</dbReference>
<keyword evidence="4" id="KW-1185">Reference proteome</keyword>
<protein>
    <recommendedName>
        <fullName evidence="2">HTH CENPB-type domain-containing protein</fullName>
    </recommendedName>
</protein>
<evidence type="ECO:0000256" key="1">
    <source>
        <dbReference type="ARBA" id="ARBA00023125"/>
    </source>
</evidence>
<dbReference type="AlphaFoldDB" id="A0A317SI45"/>
<dbReference type="OrthoDB" id="5396311at2759"/>
<dbReference type="GO" id="GO:0003677">
    <property type="term" value="F:DNA binding"/>
    <property type="evidence" value="ECO:0007669"/>
    <property type="project" value="UniProtKB-KW"/>
</dbReference>
<comment type="caution">
    <text evidence="3">The sequence shown here is derived from an EMBL/GenBank/DDBJ whole genome shotgun (WGS) entry which is preliminary data.</text>
</comment>
<keyword evidence="1" id="KW-0238">DNA-binding</keyword>
<reference evidence="3 4" key="1">
    <citation type="submission" date="2018-03" db="EMBL/GenBank/DDBJ databases">
        <title>Genomes of Pezizomycetes fungi and the evolution of truffles.</title>
        <authorList>
            <person name="Murat C."/>
            <person name="Payen T."/>
            <person name="Noel B."/>
            <person name="Kuo A."/>
            <person name="Martin F.M."/>
        </authorList>
    </citation>
    <scope>NUCLEOTIDE SEQUENCE [LARGE SCALE GENOMIC DNA]</scope>
    <source>
        <strain evidence="3">091103-1</strain>
    </source>
</reference>
<name>A0A317SI45_9PEZI</name>
<evidence type="ECO:0000259" key="2">
    <source>
        <dbReference type="PROSITE" id="PS51253"/>
    </source>
</evidence>
<proteinExistence type="predicted"/>
<organism evidence="3 4">
    <name type="scientific">Tuber magnatum</name>
    <name type="common">white Piedmont truffle</name>
    <dbReference type="NCBI Taxonomy" id="42249"/>
    <lineage>
        <taxon>Eukaryota</taxon>
        <taxon>Fungi</taxon>
        <taxon>Dikarya</taxon>
        <taxon>Ascomycota</taxon>
        <taxon>Pezizomycotina</taxon>
        <taxon>Pezizomycetes</taxon>
        <taxon>Pezizales</taxon>
        <taxon>Tuberaceae</taxon>
        <taxon>Tuber</taxon>
    </lineage>
</organism>
<dbReference type="PROSITE" id="PS51253">
    <property type="entry name" value="HTH_CENPB"/>
    <property type="match status" value="1"/>
</dbReference>
<dbReference type="InterPro" id="IPR006600">
    <property type="entry name" value="HTH_CenpB_DNA-bd_dom"/>
</dbReference>
<sequence length="54" mass="6363">QEVSLCDWILEQDTCGYAPSYVRAREMAALMLKLAETINPLRKKWIFSFVRHHP</sequence>
<feature type="non-terminal residue" evidence="3">
    <location>
        <position position="1"/>
    </location>
</feature>
<evidence type="ECO:0000313" key="4">
    <source>
        <dbReference type="Proteomes" id="UP000246991"/>
    </source>
</evidence>
<accession>A0A317SI45</accession>
<gene>
    <name evidence="3" type="ORF">C7212DRAFT_216031</name>
</gene>